<name>A0AA47G942_9LACT</name>
<gene>
    <name evidence="1" type="ORF">OZ415_00170</name>
</gene>
<sequence>MPMKTCVVCGKKFGTNNAKKKYCSPACASKARVEKLALWKENNKDYHSNYYQSHKKES</sequence>
<accession>A0AA47G942</accession>
<evidence type="ECO:0000313" key="1">
    <source>
        <dbReference type="EMBL" id="WAT24571.1"/>
    </source>
</evidence>
<evidence type="ECO:0000313" key="2">
    <source>
        <dbReference type="Proteomes" id="UP001164714"/>
    </source>
</evidence>
<proteinExistence type="predicted"/>
<dbReference type="Proteomes" id="UP001164714">
    <property type="component" value="Chromosome"/>
</dbReference>
<dbReference type="EMBL" id="CP114063">
    <property type="protein sequence ID" value="WAT24571.1"/>
    <property type="molecule type" value="Genomic_DNA"/>
</dbReference>
<reference evidence="1" key="1">
    <citation type="submission" date="2022-12" db="EMBL/GenBank/DDBJ databases">
        <title>Whole genome sequence analysis of a duck derived balloon bacteium Aerococcus urinaeequi henan2020.</title>
        <authorList>
            <person name="Zhang H."/>
            <person name="Qiao H.X."/>
            <person name="Bian C.Z."/>
            <person name="Shu J.C."/>
        </authorList>
    </citation>
    <scope>NUCLEOTIDE SEQUENCE</scope>
    <source>
        <strain evidence="1">2020-HN-1</strain>
    </source>
</reference>
<dbReference type="RefSeq" id="WP_269105006.1">
    <property type="nucleotide sequence ID" value="NZ_CP114063.1"/>
</dbReference>
<dbReference type="AlphaFoldDB" id="A0AA47G942"/>
<organism evidence="1 2">
    <name type="scientific">Aerococcus urinaeequi</name>
    <dbReference type="NCBI Taxonomy" id="51665"/>
    <lineage>
        <taxon>Bacteria</taxon>
        <taxon>Bacillati</taxon>
        <taxon>Bacillota</taxon>
        <taxon>Bacilli</taxon>
        <taxon>Lactobacillales</taxon>
        <taxon>Aerococcaceae</taxon>
        <taxon>Aerococcus</taxon>
    </lineage>
</organism>
<protein>
    <submittedName>
        <fullName evidence="1">Uncharacterized protein</fullName>
    </submittedName>
</protein>